<dbReference type="RefSeq" id="WP_133908186.1">
    <property type="nucleotide sequence ID" value="NZ_SOCP01000022.1"/>
</dbReference>
<gene>
    <name evidence="3" type="ORF">CLV71_122153</name>
</gene>
<protein>
    <submittedName>
        <fullName evidence="3">Acyl-CoA synthetase (AMP-forming)/AMP-acid ligase II</fullName>
    </submittedName>
</protein>
<feature type="domain" description="AMP-dependent synthetase/ligase" evidence="2">
    <location>
        <begin position="18"/>
        <end position="335"/>
    </location>
</feature>
<comment type="similarity">
    <text evidence="1">Belongs to the ATP-dependent AMP-binding enzyme family.</text>
</comment>
<dbReference type="GO" id="GO:0006633">
    <property type="term" value="P:fatty acid biosynthetic process"/>
    <property type="evidence" value="ECO:0007669"/>
    <property type="project" value="TreeGrafter"/>
</dbReference>
<name>A0A4R7UXJ5_9PSEU</name>
<evidence type="ECO:0000256" key="1">
    <source>
        <dbReference type="ARBA" id="ARBA00006432"/>
    </source>
</evidence>
<keyword evidence="3" id="KW-0436">Ligase</keyword>
<dbReference type="Proteomes" id="UP000294927">
    <property type="component" value="Unassembled WGS sequence"/>
</dbReference>
<accession>A0A4R7UXJ5</accession>
<evidence type="ECO:0000259" key="2">
    <source>
        <dbReference type="Pfam" id="PF00501"/>
    </source>
</evidence>
<evidence type="ECO:0000313" key="3">
    <source>
        <dbReference type="EMBL" id="TDV40762.1"/>
    </source>
</evidence>
<dbReference type="Pfam" id="PF00501">
    <property type="entry name" value="AMP-binding"/>
    <property type="match status" value="1"/>
</dbReference>
<dbReference type="GO" id="GO:0070566">
    <property type="term" value="F:adenylyltransferase activity"/>
    <property type="evidence" value="ECO:0007669"/>
    <property type="project" value="TreeGrafter"/>
</dbReference>
<dbReference type="PANTHER" id="PTHR22754:SF32">
    <property type="entry name" value="DISCO-INTERACTING PROTEIN 2"/>
    <property type="match status" value="1"/>
</dbReference>
<dbReference type="GO" id="GO:0016874">
    <property type="term" value="F:ligase activity"/>
    <property type="evidence" value="ECO:0007669"/>
    <property type="project" value="UniProtKB-KW"/>
</dbReference>
<proteinExistence type="inferred from homology"/>
<dbReference type="EMBL" id="SOCP01000022">
    <property type="protein sequence ID" value="TDV40762.1"/>
    <property type="molecule type" value="Genomic_DNA"/>
</dbReference>
<reference evidence="3 4" key="1">
    <citation type="submission" date="2019-03" db="EMBL/GenBank/DDBJ databases">
        <title>Genomic Encyclopedia of Archaeal and Bacterial Type Strains, Phase II (KMG-II): from individual species to whole genera.</title>
        <authorList>
            <person name="Goeker M."/>
        </authorList>
    </citation>
    <scope>NUCLEOTIDE SEQUENCE [LARGE SCALE GENOMIC DNA]</scope>
    <source>
        <strain evidence="3 4">DSM 45499</strain>
    </source>
</reference>
<comment type="caution">
    <text evidence="3">The sequence shown here is derived from an EMBL/GenBank/DDBJ whole genome shotgun (WGS) entry which is preliminary data.</text>
</comment>
<keyword evidence="4" id="KW-1185">Reference proteome</keyword>
<organism evidence="3 4">
    <name type="scientific">Actinophytocola oryzae</name>
    <dbReference type="NCBI Taxonomy" id="502181"/>
    <lineage>
        <taxon>Bacteria</taxon>
        <taxon>Bacillati</taxon>
        <taxon>Actinomycetota</taxon>
        <taxon>Actinomycetes</taxon>
        <taxon>Pseudonocardiales</taxon>
        <taxon>Pseudonocardiaceae</taxon>
    </lineage>
</organism>
<sequence>MRGTTAFVDLAGVRPTVGARARAVAVALTRRGLTGHRVLVLLPPGADYVATLLGCFCAGVVAVPAPPRYGRRLTEIVDDARPAAAIGLPLTGVPTLSDLDGDPRDWVRPDIGPDTVALLQYASSGPVRGVMVSHANLTASASQLVAHLGMTENTSVVSYLPPYGELGLVGGVLAPLLTGARVTLLPSDTTPGEWLRMVSLRRAAISFAPDRAYAWHAAPSDLDLSHWDTAVAAAGPETLDRFANLLAPQGFRRESLFPAHWQPEATALVTGRRGLHTEAFGRQTHGSREVGLLSLGPAIAGTDLAVVDPVTATRCQDGTAGEVWVAGPNVAVGYLGRPGESERTFCARLHGSTDNYLRTGQYGILRDGALCLTEPQNVLLTR</sequence>
<dbReference type="SUPFAM" id="SSF56801">
    <property type="entry name" value="Acetyl-CoA synthetase-like"/>
    <property type="match status" value="1"/>
</dbReference>
<evidence type="ECO:0000313" key="4">
    <source>
        <dbReference type="Proteomes" id="UP000294927"/>
    </source>
</evidence>
<dbReference type="PANTHER" id="PTHR22754">
    <property type="entry name" value="DISCO-INTERACTING PROTEIN 2 DIP2 -RELATED"/>
    <property type="match status" value="1"/>
</dbReference>
<dbReference type="Gene3D" id="3.40.50.12780">
    <property type="entry name" value="N-terminal domain of ligase-like"/>
    <property type="match status" value="1"/>
</dbReference>
<dbReference type="InterPro" id="IPR000873">
    <property type="entry name" value="AMP-dep_synth/lig_dom"/>
</dbReference>
<dbReference type="GO" id="GO:0005886">
    <property type="term" value="C:plasma membrane"/>
    <property type="evidence" value="ECO:0007669"/>
    <property type="project" value="TreeGrafter"/>
</dbReference>
<dbReference type="InterPro" id="IPR042099">
    <property type="entry name" value="ANL_N_sf"/>
</dbReference>
<dbReference type="AlphaFoldDB" id="A0A4R7UXJ5"/>
<dbReference type="OrthoDB" id="3671040at2"/>